<evidence type="ECO:0000313" key="2">
    <source>
        <dbReference type="Proteomes" id="UP000287601"/>
    </source>
</evidence>
<gene>
    <name evidence="1" type="ORF">EQM06_05085</name>
</gene>
<sequence length="82" mass="9038">MRQGLQKMRTFFRGALIFLLVVGGVAGVLTVDMRSGHMAGYAPAIDMTLSEVNVEEPGDSLALGYELTVRVNNERLLNWINN</sequence>
<organism evidence="1 2">
    <name type="scientific">Aminipila luticellarii</name>
    <dbReference type="NCBI Taxonomy" id="2507160"/>
    <lineage>
        <taxon>Bacteria</taxon>
        <taxon>Bacillati</taxon>
        <taxon>Bacillota</taxon>
        <taxon>Clostridia</taxon>
        <taxon>Peptostreptococcales</taxon>
        <taxon>Anaerovoracaceae</taxon>
        <taxon>Aminipila</taxon>
    </lineage>
</organism>
<dbReference type="KEGG" id="amij:EQM06_05085"/>
<keyword evidence="2" id="KW-1185">Reference proteome</keyword>
<protein>
    <submittedName>
        <fullName evidence="1">Uncharacterized protein</fullName>
    </submittedName>
</protein>
<name>A0A410PUS5_9FIRM</name>
<dbReference type="AlphaFoldDB" id="A0A410PUS5"/>
<proteinExistence type="predicted"/>
<accession>A0A410PUS5</accession>
<dbReference type="EMBL" id="CP035281">
    <property type="protein sequence ID" value="QAT42648.1"/>
    <property type="molecule type" value="Genomic_DNA"/>
</dbReference>
<dbReference type="Proteomes" id="UP000287601">
    <property type="component" value="Chromosome"/>
</dbReference>
<reference evidence="1 2" key="1">
    <citation type="submission" date="2019-01" db="EMBL/GenBank/DDBJ databases">
        <title>Draft genomes of a novel of Aminipila strains.</title>
        <authorList>
            <person name="Ma S."/>
        </authorList>
    </citation>
    <scope>NUCLEOTIDE SEQUENCE [LARGE SCALE GENOMIC DNA]</scope>
    <source>
        <strain evidence="2">JN-39</strain>
    </source>
</reference>
<evidence type="ECO:0000313" key="1">
    <source>
        <dbReference type="EMBL" id="QAT42648.1"/>
    </source>
</evidence>